<feature type="binding site" evidence="14">
    <location>
        <position position="591"/>
    </location>
    <ligand>
        <name>ATP</name>
        <dbReference type="ChEBI" id="CHEBI:30616"/>
    </ligand>
</feature>
<comment type="subcellular location">
    <subcellularLocation>
        <location evidence="1">Membrane</location>
        <topology evidence="1">Single-pass type I membrane protein</topology>
    </subcellularLocation>
</comment>
<evidence type="ECO:0000256" key="4">
    <source>
        <dbReference type="ARBA" id="ARBA00022679"/>
    </source>
</evidence>
<evidence type="ECO:0000256" key="12">
    <source>
        <dbReference type="ARBA" id="ARBA00023157"/>
    </source>
</evidence>
<dbReference type="PROSITE" id="PS01187">
    <property type="entry name" value="EGF_CA"/>
    <property type="match status" value="1"/>
</dbReference>
<accession>A0AAD8U3Y2</accession>
<dbReference type="FunFam" id="1.10.510.10:FF:000084">
    <property type="entry name" value="Wall-associated receptor kinase 2"/>
    <property type="match status" value="1"/>
</dbReference>
<dbReference type="InterPro" id="IPR000742">
    <property type="entry name" value="EGF"/>
</dbReference>
<dbReference type="Proteomes" id="UP001231189">
    <property type="component" value="Unassembled WGS sequence"/>
</dbReference>
<evidence type="ECO:0000256" key="14">
    <source>
        <dbReference type="PROSITE-ProRule" id="PRU10141"/>
    </source>
</evidence>
<dbReference type="GO" id="GO:0005509">
    <property type="term" value="F:calcium ion binding"/>
    <property type="evidence" value="ECO:0007669"/>
    <property type="project" value="InterPro"/>
</dbReference>
<keyword evidence="3" id="KW-0245">EGF-like domain</keyword>
<comment type="caution">
    <text evidence="18">The sequence shown here is derived from an EMBL/GenBank/DDBJ whole genome shotgun (WGS) entry which is preliminary data.</text>
</comment>
<dbReference type="SMART" id="SM00181">
    <property type="entry name" value="EGF"/>
    <property type="match status" value="3"/>
</dbReference>
<evidence type="ECO:0000256" key="15">
    <source>
        <dbReference type="SAM" id="MobiDB-lite"/>
    </source>
</evidence>
<dbReference type="Gene3D" id="1.10.510.10">
    <property type="entry name" value="Transferase(Phosphotransferase) domain 1"/>
    <property type="match status" value="1"/>
</dbReference>
<dbReference type="GO" id="GO:0030247">
    <property type="term" value="F:polysaccharide binding"/>
    <property type="evidence" value="ECO:0007669"/>
    <property type="project" value="InterPro"/>
</dbReference>
<dbReference type="Gene3D" id="3.30.200.20">
    <property type="entry name" value="Phosphorylase Kinase, domain 1"/>
    <property type="match status" value="1"/>
</dbReference>
<dbReference type="SMART" id="SM00179">
    <property type="entry name" value="EGF_CA"/>
    <property type="match status" value="1"/>
</dbReference>
<keyword evidence="13" id="KW-0325">Glycoprotein</keyword>
<dbReference type="InterPro" id="IPR009030">
    <property type="entry name" value="Growth_fac_rcpt_cys_sf"/>
</dbReference>
<evidence type="ECO:0000256" key="10">
    <source>
        <dbReference type="ARBA" id="ARBA00022989"/>
    </source>
</evidence>
<keyword evidence="4" id="KW-0808">Transferase</keyword>
<dbReference type="SUPFAM" id="SSF56112">
    <property type="entry name" value="Protein kinase-like (PK-like)"/>
    <property type="match status" value="1"/>
</dbReference>
<feature type="region of interest" description="Disordered" evidence="15">
    <location>
        <begin position="844"/>
        <end position="883"/>
    </location>
</feature>
<evidence type="ECO:0000313" key="18">
    <source>
        <dbReference type="EMBL" id="KAK1697299.1"/>
    </source>
</evidence>
<dbReference type="SUPFAM" id="SSF57184">
    <property type="entry name" value="Growth factor receptor domain"/>
    <property type="match status" value="1"/>
</dbReference>
<dbReference type="Pfam" id="PF13947">
    <property type="entry name" value="GUB_WAK_bind"/>
    <property type="match status" value="1"/>
</dbReference>
<organism evidence="18 19">
    <name type="scientific">Lolium multiflorum</name>
    <name type="common">Italian ryegrass</name>
    <name type="synonym">Lolium perenne subsp. multiflorum</name>
    <dbReference type="NCBI Taxonomy" id="4521"/>
    <lineage>
        <taxon>Eukaryota</taxon>
        <taxon>Viridiplantae</taxon>
        <taxon>Streptophyta</taxon>
        <taxon>Embryophyta</taxon>
        <taxon>Tracheophyta</taxon>
        <taxon>Spermatophyta</taxon>
        <taxon>Magnoliopsida</taxon>
        <taxon>Liliopsida</taxon>
        <taxon>Poales</taxon>
        <taxon>Poaceae</taxon>
        <taxon>BOP clade</taxon>
        <taxon>Pooideae</taxon>
        <taxon>Poodae</taxon>
        <taxon>Poeae</taxon>
        <taxon>Poeae Chloroplast Group 2 (Poeae type)</taxon>
        <taxon>Loliodinae</taxon>
        <taxon>Loliinae</taxon>
        <taxon>Lolium</taxon>
    </lineage>
</organism>
<proteinExistence type="predicted"/>
<dbReference type="GO" id="GO:0005524">
    <property type="term" value="F:ATP binding"/>
    <property type="evidence" value="ECO:0007669"/>
    <property type="project" value="UniProtKB-UniRule"/>
</dbReference>
<dbReference type="PANTHER" id="PTHR27005:SF244">
    <property type="entry name" value="PROTEIN KINASE DOMAIN-CONTAINING PROTEIN"/>
    <property type="match status" value="1"/>
</dbReference>
<keyword evidence="7 14" id="KW-0547">Nucleotide-binding</keyword>
<dbReference type="PANTHER" id="PTHR27005">
    <property type="entry name" value="WALL-ASSOCIATED RECEPTOR KINASE-LIKE 21"/>
    <property type="match status" value="1"/>
</dbReference>
<keyword evidence="6 16" id="KW-0732">Signal</keyword>
<dbReference type="PROSITE" id="PS50011">
    <property type="entry name" value="PROTEIN_KINASE_DOM"/>
    <property type="match status" value="1"/>
</dbReference>
<keyword evidence="10" id="KW-1133">Transmembrane helix</keyword>
<dbReference type="InterPro" id="IPR008271">
    <property type="entry name" value="Ser/Thr_kinase_AS"/>
</dbReference>
<gene>
    <name evidence="18" type="ORF">QYE76_013996</name>
</gene>
<dbReference type="AlphaFoldDB" id="A0AAD8U3Y2"/>
<feature type="domain" description="Protein kinase" evidence="17">
    <location>
        <begin position="562"/>
        <end position="837"/>
    </location>
</feature>
<dbReference type="InterPro" id="IPR000719">
    <property type="entry name" value="Prot_kinase_dom"/>
</dbReference>
<dbReference type="GO" id="GO:0005886">
    <property type="term" value="C:plasma membrane"/>
    <property type="evidence" value="ECO:0007669"/>
    <property type="project" value="TreeGrafter"/>
</dbReference>
<dbReference type="Gene3D" id="2.10.25.10">
    <property type="entry name" value="Laminin"/>
    <property type="match status" value="1"/>
</dbReference>
<feature type="chain" id="PRO_5042194852" description="Protein kinase domain-containing protein" evidence="16">
    <location>
        <begin position="18"/>
        <end position="901"/>
    </location>
</feature>
<evidence type="ECO:0000256" key="1">
    <source>
        <dbReference type="ARBA" id="ARBA00004479"/>
    </source>
</evidence>
<name>A0AAD8U3Y2_LOLMU</name>
<dbReference type="FunFam" id="2.10.25.10:FF:000583">
    <property type="entry name" value="Os02g0633066 protein"/>
    <property type="match status" value="1"/>
</dbReference>
<keyword evidence="11" id="KW-0472">Membrane</keyword>
<dbReference type="InterPro" id="IPR045274">
    <property type="entry name" value="WAK-like"/>
</dbReference>
<dbReference type="InterPro" id="IPR001881">
    <property type="entry name" value="EGF-like_Ca-bd_dom"/>
</dbReference>
<dbReference type="PROSITE" id="PS00107">
    <property type="entry name" value="PROTEIN_KINASE_ATP"/>
    <property type="match status" value="1"/>
</dbReference>
<dbReference type="SMART" id="SM00220">
    <property type="entry name" value="S_TKc"/>
    <property type="match status" value="1"/>
</dbReference>
<evidence type="ECO:0000313" key="19">
    <source>
        <dbReference type="Proteomes" id="UP001231189"/>
    </source>
</evidence>
<keyword evidence="19" id="KW-1185">Reference proteome</keyword>
<evidence type="ECO:0000256" key="6">
    <source>
        <dbReference type="ARBA" id="ARBA00022729"/>
    </source>
</evidence>
<dbReference type="GO" id="GO:0004674">
    <property type="term" value="F:protein serine/threonine kinase activity"/>
    <property type="evidence" value="ECO:0007669"/>
    <property type="project" value="UniProtKB-KW"/>
</dbReference>
<keyword evidence="8" id="KW-0418">Kinase</keyword>
<keyword evidence="12" id="KW-1015">Disulfide bond</keyword>
<dbReference type="InterPro" id="IPR025287">
    <property type="entry name" value="WAK_GUB"/>
</dbReference>
<sequence length="901" mass="99623">MGILLMIYVSLSMFILGSPGKLTTQAATREVSVVNPERSLPGCPKSCGNVSFAYPFGMGSRCSRGPDFNLTCSNTAHHPNLFLHDGITQVNAFDDVLSLSYSTGFIHASFWRTIPMKSGVSVYNLSLEPPGRSFSLESIVLNITGCNLEVYSVRDNSSQRVCGTVCLDPGIPEMVAMHKCKNTSGCCHVVVEGDDSFQFKFIYNHSKNNNDASSNKTSPLWDRIGITSDGLRLSWQIVDQPTCAVAKQNRTNYACVSKHAKCTDSTKISCNVEDATCIDGSQGYRCFCSTNYTGNPYITDGCSKDTEQFQLSCANMTTSAVLMMQPYQVIDINIDEGTINLTHPEQQPLAGYYASGLLLFPIATELPFYSVQWVAANLSCAEAQLNRSEYACVSTNSMCVDVSVEGNDDVGRFHAGYNCKCSYGFQGNPYNQSGCQDINECLQPNKCKGICHNTEGNFSCSKCPSKTDYDPLKMQCTKLKQQPVLIDIIAGLSYGFGFLLVSFSSLHLARRWKKNVQKQQRKNYFRKNQGLLLQKLVSSDETANDNTKIFSLEELEKATNSFDPTRVIGHGGHGMVYKGILSDQRVAAIKKSKFIKECEINQFINEVAVLTQINHRNIVKLFGCCLETVVPVLVYDYVCSGSLSEVLHADSNSGLSLSWGDYIRIAMETAGALSYLHSSASISIFHRDVKSSNILLDGNYTAKVSDFGASRLVPLDQTHIVTNVQGTFGYLDPEYFHTRQLNEKSDVYSFGVVLVELLLRMKPIFTSESGTVQNLSNYFLQEFKEGRITSIVNSQVLVEATEEEINCVASLAEVCLRLHGEERPTMKHVETELQTLVTKRVNSCQAHPRNEGQMQQIQLTRRRARAARQSSAAGSGGLRSGDNQHCYSLEKEFMSSASLPR</sequence>
<dbReference type="InterPro" id="IPR011009">
    <property type="entry name" value="Kinase-like_dom_sf"/>
</dbReference>
<protein>
    <recommendedName>
        <fullName evidence="17">Protein kinase domain-containing protein</fullName>
    </recommendedName>
</protein>
<evidence type="ECO:0000256" key="16">
    <source>
        <dbReference type="SAM" id="SignalP"/>
    </source>
</evidence>
<evidence type="ECO:0000256" key="3">
    <source>
        <dbReference type="ARBA" id="ARBA00022536"/>
    </source>
</evidence>
<feature type="signal peptide" evidence="16">
    <location>
        <begin position="1"/>
        <end position="17"/>
    </location>
</feature>
<dbReference type="InterPro" id="IPR017441">
    <property type="entry name" value="Protein_kinase_ATP_BS"/>
</dbReference>
<evidence type="ECO:0000256" key="2">
    <source>
        <dbReference type="ARBA" id="ARBA00022527"/>
    </source>
</evidence>
<dbReference type="PROSITE" id="PS00108">
    <property type="entry name" value="PROTEIN_KINASE_ST"/>
    <property type="match status" value="1"/>
</dbReference>
<keyword evidence="9 14" id="KW-0067">ATP-binding</keyword>
<evidence type="ECO:0000259" key="17">
    <source>
        <dbReference type="PROSITE" id="PS50011"/>
    </source>
</evidence>
<evidence type="ECO:0000256" key="7">
    <source>
        <dbReference type="ARBA" id="ARBA00022741"/>
    </source>
</evidence>
<dbReference type="InterPro" id="IPR018097">
    <property type="entry name" value="EGF_Ca-bd_CS"/>
</dbReference>
<evidence type="ECO:0000256" key="13">
    <source>
        <dbReference type="ARBA" id="ARBA00023180"/>
    </source>
</evidence>
<dbReference type="EMBL" id="JAUUTY010000001">
    <property type="protein sequence ID" value="KAK1697299.1"/>
    <property type="molecule type" value="Genomic_DNA"/>
</dbReference>
<dbReference type="CDD" id="cd00054">
    <property type="entry name" value="EGF_CA"/>
    <property type="match status" value="1"/>
</dbReference>
<evidence type="ECO:0000256" key="9">
    <source>
        <dbReference type="ARBA" id="ARBA00022840"/>
    </source>
</evidence>
<dbReference type="GO" id="GO:0007166">
    <property type="term" value="P:cell surface receptor signaling pathway"/>
    <property type="evidence" value="ECO:0007669"/>
    <property type="project" value="InterPro"/>
</dbReference>
<keyword evidence="2" id="KW-0723">Serine/threonine-protein kinase</keyword>
<dbReference type="FunFam" id="3.30.200.20:FF:000043">
    <property type="entry name" value="Wall-associated receptor kinase 2"/>
    <property type="match status" value="1"/>
</dbReference>
<evidence type="ECO:0000256" key="5">
    <source>
        <dbReference type="ARBA" id="ARBA00022692"/>
    </source>
</evidence>
<evidence type="ECO:0000256" key="11">
    <source>
        <dbReference type="ARBA" id="ARBA00023136"/>
    </source>
</evidence>
<reference evidence="18" key="1">
    <citation type="submission" date="2023-07" db="EMBL/GenBank/DDBJ databases">
        <title>A chromosome-level genome assembly of Lolium multiflorum.</title>
        <authorList>
            <person name="Chen Y."/>
            <person name="Copetti D."/>
            <person name="Kolliker R."/>
            <person name="Studer B."/>
        </authorList>
    </citation>
    <scope>NUCLEOTIDE SEQUENCE</scope>
    <source>
        <strain evidence="18">02402/16</strain>
        <tissue evidence="18">Leaf</tissue>
    </source>
</reference>
<dbReference type="Pfam" id="PF00069">
    <property type="entry name" value="Pkinase"/>
    <property type="match status" value="1"/>
</dbReference>
<evidence type="ECO:0000256" key="8">
    <source>
        <dbReference type="ARBA" id="ARBA00022777"/>
    </source>
</evidence>
<keyword evidence="5" id="KW-0812">Transmembrane</keyword>